<evidence type="ECO:0000313" key="11">
    <source>
        <dbReference type="Proteomes" id="UP001530377"/>
    </source>
</evidence>
<keyword evidence="3 8" id="KW-0375">Hydrogen ion transport</keyword>
<evidence type="ECO:0000256" key="7">
    <source>
        <dbReference type="ARBA" id="ARBA00023136"/>
    </source>
</evidence>
<dbReference type="PANTHER" id="PTHR12733">
    <property type="entry name" value="MITOCHONDRIAL ATP SYNTHASE B CHAIN"/>
    <property type="match status" value="1"/>
</dbReference>
<evidence type="ECO:0000256" key="3">
    <source>
        <dbReference type="ARBA" id="ARBA00022781"/>
    </source>
</evidence>
<evidence type="ECO:0000256" key="1">
    <source>
        <dbReference type="ARBA" id="ARBA00022448"/>
    </source>
</evidence>
<proteinExistence type="inferred from homology"/>
<evidence type="ECO:0000256" key="4">
    <source>
        <dbReference type="ARBA" id="ARBA00022792"/>
    </source>
</evidence>
<dbReference type="GO" id="GO:0015986">
    <property type="term" value="P:proton motive force-driven ATP synthesis"/>
    <property type="evidence" value="ECO:0007669"/>
    <property type="project" value="UniProtKB-UniRule"/>
</dbReference>
<keyword evidence="2 8" id="KW-0138">CF(0)</keyword>
<reference evidence="10 11" key="1">
    <citation type="submission" date="2024-10" db="EMBL/GenBank/DDBJ databases">
        <title>Updated reference genomes for cyclostephanoid diatoms.</title>
        <authorList>
            <person name="Roberts W.R."/>
            <person name="Alverson A.J."/>
        </authorList>
    </citation>
    <scope>NUCLEOTIDE SEQUENCE [LARGE SCALE GENOMIC DNA]</scope>
    <source>
        <strain evidence="10 11">AJA228-03</strain>
    </source>
</reference>
<comment type="caution">
    <text evidence="10">The sequence shown here is derived from an EMBL/GenBank/DDBJ whole genome shotgun (WGS) entry which is preliminary data.</text>
</comment>
<evidence type="ECO:0000256" key="2">
    <source>
        <dbReference type="ARBA" id="ARBA00022547"/>
    </source>
</evidence>
<protein>
    <recommendedName>
        <fullName evidence="8">ATP synthase subunit b</fullName>
    </recommendedName>
</protein>
<keyword evidence="6 8" id="KW-0496">Mitochondrion</keyword>
<dbReference type="InterPro" id="IPR013837">
    <property type="entry name" value="ATP_synth_F0_suB"/>
</dbReference>
<evidence type="ECO:0000256" key="5">
    <source>
        <dbReference type="ARBA" id="ARBA00023065"/>
    </source>
</evidence>
<keyword evidence="5 8" id="KW-0406">Ion transport</keyword>
<dbReference type="Pfam" id="PF05405">
    <property type="entry name" value="Mt_ATP-synt_B"/>
    <property type="match status" value="1"/>
</dbReference>
<dbReference type="Proteomes" id="UP001530377">
    <property type="component" value="Unassembled WGS sequence"/>
</dbReference>
<keyword evidence="9" id="KW-0175">Coiled coil</keyword>
<evidence type="ECO:0000313" key="10">
    <source>
        <dbReference type="EMBL" id="KAL3816965.1"/>
    </source>
</evidence>
<keyword evidence="11" id="KW-1185">Reference proteome</keyword>
<comment type="function">
    <text evidence="8">Subunit b, of the mitochondrial membrane ATP synthase complex (F(1)F(0) ATP synthase or Complex V) that produces ATP from ADP in the presence of a proton gradient across the membrane which is generated by electron transport complexes of the respiratory chain. ATP synthase complex consist of a soluble F(1) head domain - the catalytic core - and a membrane F(1) domain - the membrane proton channel. These two domains are linked by a central stalk rotating inside the F(1) region and a stationary peripheral stalk. During catalysis, ATP synthesis in the catalytic domain of F(1) is coupled via a rotary mechanism of the central stalk subunits to proton translocation. In vivo, can only synthesize ATP although its ATP hydrolase activity can be activated artificially in vitro. Part of the complex F(0) domain. Part of the complex F(0) domain and the peripheric stalk, which acts as a stator to hold the catalytic alpha(3)beta(3) subcomplex and subunit a/ATP6 static relative to the rotary elements.</text>
</comment>
<dbReference type="EMBL" id="JALLPB020000123">
    <property type="protein sequence ID" value="KAL3816965.1"/>
    <property type="molecule type" value="Genomic_DNA"/>
</dbReference>
<gene>
    <name evidence="10" type="ORF">ACHAXA_011753</name>
</gene>
<comment type="similarity">
    <text evidence="8">Belongs to the eukaryotic ATPase B chain family.</text>
</comment>
<dbReference type="GO" id="GO:0005743">
    <property type="term" value="C:mitochondrial inner membrane"/>
    <property type="evidence" value="ECO:0007669"/>
    <property type="project" value="UniProtKB-SubCell"/>
</dbReference>
<evidence type="ECO:0000256" key="9">
    <source>
        <dbReference type="SAM" id="Coils"/>
    </source>
</evidence>
<sequence length="304" mass="32617">MFRAAASSAARRAALRSTTRCTPSCGAIPGNMSFHASAKREEEAAPSTTLPTGGKGGLFGTGLSEWFALPIGVAAAVPLLTFDVYVINEETQLLAVFLAFCVTFYTQGGDAVYKAIDAKAETLLKEHTEAEEKVIEALEQKLLFLKANQNTVNDFTAINEMRAAAYEKLNAAGAVKPKHDFKIQIERMLTMIAAEEASYTEKTKMTLMSEATASVTDKFSSDKALKKSALDAAISKLKGGKTEDPVQAAFVQFFKDKAAAAKVSKDDSEEKAQRAAMIAKMNSVAKNEGFFFAFDASGTPKMTA</sequence>
<evidence type="ECO:0000256" key="6">
    <source>
        <dbReference type="ARBA" id="ARBA00023128"/>
    </source>
</evidence>
<dbReference type="PANTHER" id="PTHR12733:SF3">
    <property type="entry name" value="ATP SYNTHASE F(0) COMPLEX SUBUNIT B1, MITOCHONDRIAL"/>
    <property type="match status" value="1"/>
</dbReference>
<keyword evidence="1 8" id="KW-0813">Transport</keyword>
<dbReference type="InterPro" id="IPR008688">
    <property type="entry name" value="ATP_synth_Bsub_B/MI25"/>
</dbReference>
<comment type="subcellular location">
    <subcellularLocation>
        <location evidence="8">Mitochondrion</location>
    </subcellularLocation>
    <subcellularLocation>
        <location evidence="8">Mitochondrion inner membrane</location>
    </subcellularLocation>
</comment>
<organism evidence="10 11">
    <name type="scientific">Cyclostephanos tholiformis</name>
    <dbReference type="NCBI Taxonomy" id="382380"/>
    <lineage>
        <taxon>Eukaryota</taxon>
        <taxon>Sar</taxon>
        <taxon>Stramenopiles</taxon>
        <taxon>Ochrophyta</taxon>
        <taxon>Bacillariophyta</taxon>
        <taxon>Coscinodiscophyceae</taxon>
        <taxon>Thalassiosirophycidae</taxon>
        <taxon>Stephanodiscales</taxon>
        <taxon>Stephanodiscaceae</taxon>
        <taxon>Cyclostephanos</taxon>
    </lineage>
</organism>
<dbReference type="GO" id="GO:0015078">
    <property type="term" value="F:proton transmembrane transporter activity"/>
    <property type="evidence" value="ECO:0007669"/>
    <property type="project" value="UniProtKB-UniRule"/>
</dbReference>
<feature type="coiled-coil region" evidence="9">
    <location>
        <begin position="113"/>
        <end position="148"/>
    </location>
</feature>
<accession>A0ABD3RXL3</accession>
<dbReference type="AlphaFoldDB" id="A0ABD3RXL3"/>
<keyword evidence="4 8" id="KW-0999">Mitochondrion inner membrane</keyword>
<dbReference type="GO" id="GO:0045259">
    <property type="term" value="C:proton-transporting ATP synthase complex"/>
    <property type="evidence" value="ECO:0007669"/>
    <property type="project" value="UniProtKB-KW"/>
</dbReference>
<name>A0ABD3RXL3_9STRA</name>
<comment type="subunit">
    <text evidence="8">F-type ATPases have 2 components, CF(1) - the catalytic core - and CF(0) - the membrane proton channel. CF(1) and CF(0) have multiple subunits.</text>
</comment>
<keyword evidence="7 8" id="KW-0472">Membrane</keyword>
<evidence type="ECO:0000256" key="8">
    <source>
        <dbReference type="RuleBase" id="RU368017"/>
    </source>
</evidence>